<dbReference type="Gene3D" id="1.25.40.10">
    <property type="entry name" value="Tetratricopeptide repeat domain"/>
    <property type="match status" value="1"/>
</dbReference>
<dbReference type="Pfam" id="PF00931">
    <property type="entry name" value="NB-ARC"/>
    <property type="match status" value="1"/>
</dbReference>
<dbReference type="PANTHER" id="PTHR47691:SF3">
    <property type="entry name" value="HTH-TYPE TRANSCRIPTIONAL REGULATOR RV0890C-RELATED"/>
    <property type="match status" value="1"/>
</dbReference>
<reference evidence="3" key="1">
    <citation type="journal article" date="2014" name="Int. J. Syst. Evol. Microbiol.">
        <title>Complete genome sequence of Corynebacterium casei LMG S-19264T (=DSM 44701T), isolated from a smear-ripened cheese.</title>
        <authorList>
            <consortium name="US DOE Joint Genome Institute (JGI-PGF)"/>
            <person name="Walter F."/>
            <person name="Albersmeier A."/>
            <person name="Kalinowski J."/>
            <person name="Ruckert C."/>
        </authorList>
    </citation>
    <scope>NUCLEOTIDE SEQUENCE</scope>
    <source>
        <strain evidence="3">CGMCC 4.7201</strain>
    </source>
</reference>
<dbReference type="EMBL" id="BMMS01000014">
    <property type="protein sequence ID" value="GGO90273.1"/>
    <property type="molecule type" value="Genomic_DNA"/>
</dbReference>
<name>A0A918DZM0_9ACTN</name>
<reference evidence="3" key="2">
    <citation type="submission" date="2020-09" db="EMBL/GenBank/DDBJ databases">
        <authorList>
            <person name="Sun Q."/>
            <person name="Zhou Y."/>
        </authorList>
    </citation>
    <scope>NUCLEOTIDE SEQUENCE</scope>
    <source>
        <strain evidence="3">CGMCC 4.7201</strain>
    </source>
</reference>
<accession>A0A918DZM0</accession>
<evidence type="ECO:0000313" key="3">
    <source>
        <dbReference type="EMBL" id="GGO90273.1"/>
    </source>
</evidence>
<comment type="caution">
    <text evidence="3">The sequence shown here is derived from an EMBL/GenBank/DDBJ whole genome shotgun (WGS) entry which is preliminary data.</text>
</comment>
<dbReference type="Gene3D" id="3.40.50.300">
    <property type="entry name" value="P-loop containing nucleotide triphosphate hydrolases"/>
    <property type="match status" value="1"/>
</dbReference>
<dbReference type="Pfam" id="PF25872">
    <property type="entry name" value="HTH_77"/>
    <property type="match status" value="1"/>
</dbReference>
<proteinExistence type="predicted"/>
<evidence type="ECO:0000259" key="2">
    <source>
        <dbReference type="Pfam" id="PF25872"/>
    </source>
</evidence>
<evidence type="ECO:0000259" key="1">
    <source>
        <dbReference type="Pfam" id="PF00931"/>
    </source>
</evidence>
<dbReference type="InterPro" id="IPR002182">
    <property type="entry name" value="NB-ARC"/>
</dbReference>
<organism evidence="3 4">
    <name type="scientific">Wenjunlia tyrosinilytica</name>
    <dbReference type="NCBI Taxonomy" id="1544741"/>
    <lineage>
        <taxon>Bacteria</taxon>
        <taxon>Bacillati</taxon>
        <taxon>Actinomycetota</taxon>
        <taxon>Actinomycetes</taxon>
        <taxon>Kitasatosporales</taxon>
        <taxon>Streptomycetaceae</taxon>
        <taxon>Wenjunlia</taxon>
    </lineage>
</organism>
<evidence type="ECO:0000313" key="4">
    <source>
        <dbReference type="Proteomes" id="UP000641932"/>
    </source>
</evidence>
<dbReference type="Proteomes" id="UP000641932">
    <property type="component" value="Unassembled WGS sequence"/>
</dbReference>
<dbReference type="InterPro" id="IPR058852">
    <property type="entry name" value="HTH_77"/>
</dbReference>
<dbReference type="GO" id="GO:0043531">
    <property type="term" value="F:ADP binding"/>
    <property type="evidence" value="ECO:0007669"/>
    <property type="project" value="InterPro"/>
</dbReference>
<feature type="domain" description="Winged helix-turn-helix" evidence="2">
    <location>
        <begin position="275"/>
        <end position="349"/>
    </location>
</feature>
<dbReference type="AlphaFoldDB" id="A0A918DZM0"/>
<dbReference type="SUPFAM" id="SSF48452">
    <property type="entry name" value="TPR-like"/>
    <property type="match status" value="1"/>
</dbReference>
<protein>
    <submittedName>
        <fullName evidence="3">LuxR family transcriptional regulator</fullName>
    </submittedName>
</protein>
<dbReference type="InterPro" id="IPR011990">
    <property type="entry name" value="TPR-like_helical_dom_sf"/>
</dbReference>
<dbReference type="InterPro" id="IPR027417">
    <property type="entry name" value="P-loop_NTPase"/>
</dbReference>
<dbReference type="PANTHER" id="PTHR47691">
    <property type="entry name" value="REGULATOR-RELATED"/>
    <property type="match status" value="1"/>
</dbReference>
<dbReference type="PRINTS" id="PR00364">
    <property type="entry name" value="DISEASERSIST"/>
</dbReference>
<feature type="domain" description="NB-ARC" evidence="1">
    <location>
        <begin position="34"/>
        <end position="120"/>
    </location>
</feature>
<dbReference type="SUPFAM" id="SSF52540">
    <property type="entry name" value="P-loop containing nucleoside triphosphate hydrolases"/>
    <property type="match status" value="1"/>
</dbReference>
<gene>
    <name evidence="3" type="ORF">GCM10012280_35420</name>
</gene>
<dbReference type="RefSeq" id="WP_189132659.1">
    <property type="nucleotide sequence ID" value="NZ_BMMS01000014.1"/>
</dbReference>
<sequence length="694" mass="75604">MAAYAPFIRRNAPVGESAFVGRRREVSQAKRLLRGTRLLTLAGVAGVGKTRLALQVADDVSHAYPDGVPLVELAALEDEGLLPQTVAAALGLRDQAARPPEELLCDRLHGSRLLLVLDNCEHVLPGCAELAEHLLQAAPGVRILATSRQPLGVYGESVLTVPTLSVPDLKRARGTGSLDRYEAVRLFCERAAAVWPGFTLDAGNREAVVRLCGRLDGIPLAIELAAARLASLPLEEILDRLDERFELLTGAGTTTLTRHETLRASIDWSYDLCSPGEQALWARVSVFAGGCDLDAVEAVCADGDIAGEDVLELVAGLVDKSILLREEQGGRVRYRLLDTIRQYGRERLEATGDRTAFQRRHRDRYRQIVDQAEAEWMSPRQEEWLGWLQIEHANIRTALDFCATEPGEARTGLAMAAALWPHWLCGGSLSEGRHWLEQALALAPEAGIARANALWVDCWLALLQGDSDSATRLIEQCRRLALELGHPPTLLRVTQYRGALALYQGDFDSAIGLLQEAVEGYRAANDRNAMMAALYQLTMACALRGDPRAAAIGEECLTLCEGAQAHWSRSYALWALGLHVWRQGEPRHAAELLRDALRTRLAMHDGWGTALCLEVLAWTAASDDQGKRGAELLGAAEEMWGSIGISPSGFRHLAPGHKETVARLEADLGGRAFASAFRRGAKLPLDAVGSYALQ</sequence>
<keyword evidence="4" id="KW-1185">Reference proteome</keyword>